<dbReference type="PANTHER" id="PTHR46623:SF6">
    <property type="entry name" value="ALPHA_BETA-HYDROLASES SUPERFAMILY PROTEIN"/>
    <property type="match status" value="1"/>
</dbReference>
<dbReference type="STRING" id="1137284.GCA_001418205_02532"/>
<gene>
    <name evidence="2" type="ORF">Ga0061065_10810</name>
</gene>
<dbReference type="AlphaFoldDB" id="A0A0K6INM7"/>
<evidence type="ECO:0000313" key="2">
    <source>
        <dbReference type="EMBL" id="CUB04691.1"/>
    </source>
</evidence>
<reference evidence="3" key="1">
    <citation type="submission" date="2015-08" db="EMBL/GenBank/DDBJ databases">
        <authorList>
            <person name="Varghese N."/>
        </authorList>
    </citation>
    <scope>NUCLEOTIDE SEQUENCE [LARGE SCALE GENOMIC DNA]</scope>
    <source>
        <strain evidence="3">JCM 18476</strain>
    </source>
</reference>
<keyword evidence="3" id="KW-1185">Reference proteome</keyword>
<dbReference type="EMBL" id="CYHG01000008">
    <property type="protein sequence ID" value="CUB04691.1"/>
    <property type="molecule type" value="Genomic_DNA"/>
</dbReference>
<dbReference type="RefSeq" id="WP_055463601.1">
    <property type="nucleotide sequence ID" value="NZ_CYHG01000008.1"/>
</dbReference>
<proteinExistence type="predicted"/>
<dbReference type="PANTHER" id="PTHR46623">
    <property type="entry name" value="CARBOXYMETHYLENEBUTENOLIDASE-RELATED"/>
    <property type="match status" value="1"/>
</dbReference>
<dbReference type="InterPro" id="IPR029058">
    <property type="entry name" value="AB_hydrolase_fold"/>
</dbReference>
<sequence length="237" mass="26064">MATEFEKQFVNNIQRAHVHVAWVGDESSNVHVVIWPTWSGLSDFEKSFAEEVVSWGHTATAVDLYGVGNNPTEQQDKADTMMALVKDKDSLTALQSAICREIAEAHPNKKLVHVGFCLGGRLSIEAGLHIPSSKGAASFHGLMNFHRAASHDEANQAAKFIIFNGYQDPMVDPDSASQARAYFDELGLDWQFVDFGRTKHSFMLPGSNAPQEGHAFSATASARGRNALRFFLNEIAE</sequence>
<dbReference type="Pfam" id="PF01738">
    <property type="entry name" value="DLH"/>
    <property type="match status" value="1"/>
</dbReference>
<evidence type="ECO:0000259" key="1">
    <source>
        <dbReference type="Pfam" id="PF01738"/>
    </source>
</evidence>
<evidence type="ECO:0000313" key="3">
    <source>
        <dbReference type="Proteomes" id="UP000182769"/>
    </source>
</evidence>
<dbReference type="OrthoDB" id="9787933at2"/>
<accession>A0A0K6INM7</accession>
<organism evidence="2 3">
    <name type="scientific">Marinomonas fungiae</name>
    <dbReference type="NCBI Taxonomy" id="1137284"/>
    <lineage>
        <taxon>Bacteria</taxon>
        <taxon>Pseudomonadati</taxon>
        <taxon>Pseudomonadota</taxon>
        <taxon>Gammaproteobacteria</taxon>
        <taxon>Oceanospirillales</taxon>
        <taxon>Oceanospirillaceae</taxon>
        <taxon>Marinomonas</taxon>
    </lineage>
</organism>
<name>A0A0K6INM7_9GAMM</name>
<dbReference type="Gene3D" id="3.40.50.1820">
    <property type="entry name" value="alpha/beta hydrolase"/>
    <property type="match status" value="1"/>
</dbReference>
<dbReference type="InterPro" id="IPR002925">
    <property type="entry name" value="Dienelactn_hydro"/>
</dbReference>
<keyword evidence="2" id="KW-0378">Hydrolase</keyword>
<dbReference type="SUPFAM" id="SSF53474">
    <property type="entry name" value="alpha/beta-Hydrolases"/>
    <property type="match status" value="1"/>
</dbReference>
<dbReference type="Proteomes" id="UP000182769">
    <property type="component" value="Unassembled WGS sequence"/>
</dbReference>
<feature type="domain" description="Dienelactone hydrolase" evidence="1">
    <location>
        <begin position="30"/>
        <end position="217"/>
    </location>
</feature>
<protein>
    <submittedName>
        <fullName evidence="2">Dienelactone hydrolase</fullName>
    </submittedName>
</protein>
<dbReference type="InterPro" id="IPR051049">
    <property type="entry name" value="Dienelactone_hydrolase-like"/>
</dbReference>
<dbReference type="GO" id="GO:0016787">
    <property type="term" value="F:hydrolase activity"/>
    <property type="evidence" value="ECO:0007669"/>
    <property type="project" value="UniProtKB-KW"/>
</dbReference>